<dbReference type="NCBIfam" id="TIGR01552">
    <property type="entry name" value="phd_fam"/>
    <property type="match status" value="1"/>
</dbReference>
<comment type="similarity">
    <text evidence="1 2">Belongs to the phD/YefM antitoxin family.</text>
</comment>
<name>A0A372IPE6_9BACT</name>
<dbReference type="Pfam" id="PF02604">
    <property type="entry name" value="PhdYeFM_antitox"/>
    <property type="match status" value="1"/>
</dbReference>
<keyword evidence="4" id="KW-1185">Reference proteome</keyword>
<dbReference type="AlphaFoldDB" id="A0A372IPE6"/>
<comment type="function">
    <text evidence="2">Antitoxin component of a type II toxin-antitoxin (TA) system.</text>
</comment>
<dbReference type="Proteomes" id="UP000264702">
    <property type="component" value="Unassembled WGS sequence"/>
</dbReference>
<dbReference type="EMBL" id="QVQT01000003">
    <property type="protein sequence ID" value="RFU16832.1"/>
    <property type="molecule type" value="Genomic_DNA"/>
</dbReference>
<dbReference type="RefSeq" id="WP_117299000.1">
    <property type="nucleotide sequence ID" value="NZ_QVQT02000003.1"/>
</dbReference>
<sequence>MREVQASQAKTHFLQLLDDVERGETVVITRHGRPVARLTSEARPDQNKVAEAFAALKEFRRSNGRITVEEILSARDEGRKY</sequence>
<dbReference type="SUPFAM" id="SSF143120">
    <property type="entry name" value="YefM-like"/>
    <property type="match status" value="1"/>
</dbReference>
<dbReference type="OrthoDB" id="361531at2"/>
<reference evidence="3 4" key="1">
    <citation type="submission" date="2018-08" db="EMBL/GenBank/DDBJ databases">
        <title>Acidipila sp. 4G-K13, an acidobacterium isolated from forest soil.</title>
        <authorList>
            <person name="Gao Z.-H."/>
            <person name="Qiu L.-H."/>
        </authorList>
    </citation>
    <scope>NUCLEOTIDE SEQUENCE [LARGE SCALE GENOMIC DNA]</scope>
    <source>
        <strain evidence="3 4">4G-K13</strain>
    </source>
</reference>
<evidence type="ECO:0000313" key="3">
    <source>
        <dbReference type="EMBL" id="RFU16832.1"/>
    </source>
</evidence>
<gene>
    <name evidence="3" type="ORF">D0Y96_08775</name>
</gene>
<evidence type="ECO:0000256" key="2">
    <source>
        <dbReference type="RuleBase" id="RU362080"/>
    </source>
</evidence>
<accession>A0A372IPE6</accession>
<dbReference type="Gene3D" id="3.40.1620.10">
    <property type="entry name" value="YefM-like domain"/>
    <property type="match status" value="1"/>
</dbReference>
<evidence type="ECO:0000313" key="4">
    <source>
        <dbReference type="Proteomes" id="UP000264702"/>
    </source>
</evidence>
<dbReference type="PANTHER" id="PTHR35377:SF8">
    <property type="entry name" value="ANTITOXIN VAPB22"/>
    <property type="match status" value="1"/>
</dbReference>
<dbReference type="InterPro" id="IPR006442">
    <property type="entry name" value="Antitoxin_Phd/YefM"/>
</dbReference>
<proteinExistence type="inferred from homology"/>
<dbReference type="PANTHER" id="PTHR35377">
    <property type="entry name" value="ANTITOXIN VAPB49-RELATED-RELATED"/>
    <property type="match status" value="1"/>
</dbReference>
<protein>
    <recommendedName>
        <fullName evidence="2">Antitoxin</fullName>
    </recommendedName>
</protein>
<dbReference type="InterPro" id="IPR051416">
    <property type="entry name" value="phD-YefM_TA_antitoxins"/>
</dbReference>
<organism evidence="3 4">
    <name type="scientific">Paracidobacterium acidisoli</name>
    <dbReference type="NCBI Taxonomy" id="2303751"/>
    <lineage>
        <taxon>Bacteria</taxon>
        <taxon>Pseudomonadati</taxon>
        <taxon>Acidobacteriota</taxon>
        <taxon>Terriglobia</taxon>
        <taxon>Terriglobales</taxon>
        <taxon>Acidobacteriaceae</taxon>
        <taxon>Paracidobacterium</taxon>
    </lineage>
</organism>
<dbReference type="InterPro" id="IPR036165">
    <property type="entry name" value="YefM-like_sf"/>
</dbReference>
<evidence type="ECO:0000256" key="1">
    <source>
        <dbReference type="ARBA" id="ARBA00009981"/>
    </source>
</evidence>
<comment type="caution">
    <text evidence="3">The sequence shown here is derived from an EMBL/GenBank/DDBJ whole genome shotgun (WGS) entry which is preliminary data.</text>
</comment>